<evidence type="ECO:0000259" key="1">
    <source>
        <dbReference type="Pfam" id="PF01977"/>
    </source>
</evidence>
<keyword evidence="5" id="KW-1185">Reference proteome</keyword>
<evidence type="ECO:0000313" key="4">
    <source>
        <dbReference type="EMBL" id="BDS09954.1"/>
    </source>
</evidence>
<feature type="domain" description="3-octaprenyl-4-hydroxybenzoate carboxy-lyase-like C-terminal" evidence="3">
    <location>
        <begin position="323"/>
        <end position="456"/>
    </location>
</feature>
<dbReference type="AlphaFoldDB" id="A0A916DNL1"/>
<dbReference type="InterPro" id="IPR002830">
    <property type="entry name" value="UbiD"/>
</dbReference>
<dbReference type="PANTHER" id="PTHR30108:SF7">
    <property type="entry name" value="3-POLYPRENYL-4-HYDROXYBENZOATE DECARBOXYLASE"/>
    <property type="match status" value="1"/>
</dbReference>
<dbReference type="KEGG" id="aup:AsAng_0006590"/>
<evidence type="ECO:0000313" key="5">
    <source>
        <dbReference type="Proteomes" id="UP001060919"/>
    </source>
</evidence>
<evidence type="ECO:0000259" key="3">
    <source>
        <dbReference type="Pfam" id="PF20696"/>
    </source>
</evidence>
<dbReference type="Gene3D" id="3.40.1670.10">
    <property type="entry name" value="UbiD C-terminal domain-like"/>
    <property type="match status" value="1"/>
</dbReference>
<feature type="domain" description="3-octaprenyl-4-hydroxybenzoate carboxy-lyase-like N-terminal" evidence="2">
    <location>
        <begin position="10"/>
        <end position="87"/>
    </location>
</feature>
<dbReference type="InterPro" id="IPR049383">
    <property type="entry name" value="UbiD-like_N"/>
</dbReference>
<feature type="domain" description="3-octaprenyl-4-hydroxybenzoate carboxy-lyase-like Rift-related" evidence="1">
    <location>
        <begin position="126"/>
        <end position="316"/>
    </location>
</feature>
<evidence type="ECO:0000259" key="2">
    <source>
        <dbReference type="Pfam" id="PF20695"/>
    </source>
</evidence>
<gene>
    <name evidence="4" type="ORF">AsAng_0006590</name>
</gene>
<dbReference type="SUPFAM" id="SSF50475">
    <property type="entry name" value="FMN-binding split barrel"/>
    <property type="match status" value="1"/>
</dbReference>
<dbReference type="InterPro" id="IPR049381">
    <property type="entry name" value="UbiD-like_C"/>
</dbReference>
<proteinExistence type="predicted"/>
<sequence length="609" mass="69067">MSYKSLKHCIQDLEQHGKLLRIKSQVDPNLEMAEIHRRIYDAKGPAILYENVKGSPFPAVSNLYGTTERTRFLFRHTMKQVQKIIELKIDPIQLLKHPTRYWKAPFSALNGLPKKARFRKPILFGETQISQLPQVKAWEMDGGAFVTLPQVFSMGPGATDIMKSNLGMYRIQLSGNDYVKDKEIGLHYQLHRGIGVHHKAYNETDQPFKVSVFVGGPPSNAFSAIMPLPENLSELTFAGLLNGRRFRYFQQDGYTLSADADFCITGTIVKNKKLPEGPFGDHLGYYSLTHDFPVMEVDKVYHRKDAIWHFTVVGRPPAEDSSFGYLIHELVKELAPQEFPGLKDVNAVDAAGVHPLLLAIGSERYMPFRERRPEEILTIANHLLGKGQTTLAKYLFIADHSDDPNLDTHEIEHYFNHVLERVDWTRDLHFQTKTTIDTLDYSGDGWNAGSKVVVACCGAKKRRLEADLPPNFDLPIGFLNPKFVQKGILAIQATAFSDADTGLKTIRQLVKWLERYDMEHIPLVVVVDDSDFVTQTLNNFLWVTFTRSNPSHDIHGVHSFVEHKHWGCKGALIIDARIKPHHAPPLIVDEKTKLAVDKLFSKGGELYNK</sequence>
<dbReference type="RefSeq" id="WP_264791301.1">
    <property type="nucleotide sequence ID" value="NZ_AP026867.1"/>
</dbReference>
<organism evidence="4 5">
    <name type="scientific">Aureispira anguillae</name>
    <dbReference type="NCBI Taxonomy" id="2864201"/>
    <lineage>
        <taxon>Bacteria</taxon>
        <taxon>Pseudomonadati</taxon>
        <taxon>Bacteroidota</taxon>
        <taxon>Saprospiria</taxon>
        <taxon>Saprospirales</taxon>
        <taxon>Saprospiraceae</taxon>
        <taxon>Aureispira</taxon>
    </lineage>
</organism>
<reference evidence="4" key="1">
    <citation type="submission" date="2022-09" db="EMBL/GenBank/DDBJ databases">
        <title>Aureispira anguillicida sp. nov., isolated from Leptocephalus of Japanese eel Anguilla japonica.</title>
        <authorList>
            <person name="Yuasa K."/>
            <person name="Mekata T."/>
            <person name="Ikunari K."/>
        </authorList>
    </citation>
    <scope>NUCLEOTIDE SEQUENCE</scope>
    <source>
        <strain evidence="4">EL160426</strain>
    </source>
</reference>
<dbReference type="Pfam" id="PF01977">
    <property type="entry name" value="UbiD"/>
    <property type="match status" value="1"/>
</dbReference>
<dbReference type="Pfam" id="PF20695">
    <property type="entry name" value="UbiD_N"/>
    <property type="match status" value="1"/>
</dbReference>
<accession>A0A916DNL1</accession>
<dbReference type="InterPro" id="IPR048304">
    <property type="entry name" value="UbiD_Rift_dom"/>
</dbReference>
<dbReference type="EMBL" id="AP026867">
    <property type="protein sequence ID" value="BDS09954.1"/>
    <property type="molecule type" value="Genomic_DNA"/>
</dbReference>
<dbReference type="GO" id="GO:0005737">
    <property type="term" value="C:cytoplasm"/>
    <property type="evidence" value="ECO:0007669"/>
    <property type="project" value="TreeGrafter"/>
</dbReference>
<dbReference type="PANTHER" id="PTHR30108">
    <property type="entry name" value="3-OCTAPRENYL-4-HYDROXYBENZOATE CARBOXY-LYASE-RELATED"/>
    <property type="match status" value="1"/>
</dbReference>
<dbReference type="GO" id="GO:0016831">
    <property type="term" value="F:carboxy-lyase activity"/>
    <property type="evidence" value="ECO:0007669"/>
    <property type="project" value="InterPro"/>
</dbReference>
<dbReference type="Pfam" id="PF20696">
    <property type="entry name" value="UbiD_C"/>
    <property type="match status" value="1"/>
</dbReference>
<protein>
    <submittedName>
        <fullName evidence="4">UbiD family decarboxylase</fullName>
    </submittedName>
</protein>
<name>A0A916DNL1_9BACT</name>
<dbReference type="Proteomes" id="UP001060919">
    <property type="component" value="Chromosome"/>
</dbReference>
<dbReference type="SUPFAM" id="SSF143968">
    <property type="entry name" value="UbiD C-terminal domain-like"/>
    <property type="match status" value="2"/>
</dbReference>